<protein>
    <recommendedName>
        <fullName evidence="3">histidine kinase</fullName>
        <ecNumber evidence="3">2.7.13.3</ecNumber>
    </recommendedName>
</protein>
<keyword evidence="15" id="KW-1185">Reference proteome</keyword>
<evidence type="ECO:0000256" key="1">
    <source>
        <dbReference type="ARBA" id="ARBA00000085"/>
    </source>
</evidence>
<feature type="transmembrane region" description="Helical" evidence="11">
    <location>
        <begin position="173"/>
        <end position="194"/>
    </location>
</feature>
<dbReference type="OrthoDB" id="9786919at2"/>
<gene>
    <name evidence="14" type="ORF">A7L45_02095</name>
</gene>
<name>A0A1J0GC56_9CLOT</name>
<keyword evidence="4" id="KW-0597">Phosphoprotein</keyword>
<dbReference type="RefSeq" id="WP_071611238.1">
    <property type="nucleotide sequence ID" value="NZ_CP015756.1"/>
</dbReference>
<evidence type="ECO:0000256" key="10">
    <source>
        <dbReference type="ARBA" id="ARBA00023136"/>
    </source>
</evidence>
<dbReference type="SMART" id="SM00387">
    <property type="entry name" value="HATPase_c"/>
    <property type="match status" value="1"/>
</dbReference>
<keyword evidence="10 11" id="KW-0472">Membrane</keyword>
<evidence type="ECO:0000256" key="5">
    <source>
        <dbReference type="ARBA" id="ARBA00022679"/>
    </source>
</evidence>
<evidence type="ECO:0000256" key="9">
    <source>
        <dbReference type="ARBA" id="ARBA00023012"/>
    </source>
</evidence>
<dbReference type="Proteomes" id="UP000182569">
    <property type="component" value="Chromosome"/>
</dbReference>
<sequence length="482" mass="56129">MKFWQRIYIFFLTLFILTFNFAGILIIEKIHNETLKREVDRGLSEQLSIYSGVNLSIPVYDTLRMYSRNISSDNEILANAIKDYYKEYNDKNVYVEILDANNKIVFSNMNFKMPDKREEIESLQPDTRQYIMKDIGDKSYIFISNLINIKNKSYKFTYVRNISEIYEERKSQYVFFFKLNVVVSLVFMVFMYFISKYITKPIQNLIEATKRIIKGNFSEKVEIKSKDEFGVLAENFNIMAGAVGEKISELERNNNEKQRFINNLSHELKTPLTSIIGYANLLRTTKYNEKIFIDGLGYIYKEGKRLEELSFRLMDLIILKKEEFKLQNESIKNIVFEVKGSLLPKLIEKNINLVIDDNDFEMMMQRELMSVLLSNLIDNAIKASKVKSEIHIGINKYKYEVEIKDYGIGIAKDHIDKIFEPFYMVDKARTRANNGAGLGLAICKKILDIHNGCFEVESEIDKGTSIKLIFNNSKGGGTSHET</sequence>
<comment type="subcellular location">
    <subcellularLocation>
        <location evidence="2">Membrane</location>
        <topology evidence="2">Multi-pass membrane protein</topology>
    </subcellularLocation>
</comment>
<dbReference type="Pfam" id="PF00512">
    <property type="entry name" value="HisKA"/>
    <property type="match status" value="1"/>
</dbReference>
<feature type="domain" description="HAMP" evidence="13">
    <location>
        <begin position="196"/>
        <end position="248"/>
    </location>
</feature>
<dbReference type="PANTHER" id="PTHR45528:SF10">
    <property type="entry name" value="METHYL-ACCEPTING CHEMOTAXIS PROTEIN"/>
    <property type="match status" value="1"/>
</dbReference>
<accession>A0A1J0GC56</accession>
<dbReference type="EC" id="2.7.13.3" evidence="3"/>
<evidence type="ECO:0000256" key="6">
    <source>
        <dbReference type="ARBA" id="ARBA00022692"/>
    </source>
</evidence>
<dbReference type="InterPro" id="IPR003660">
    <property type="entry name" value="HAMP_dom"/>
</dbReference>
<dbReference type="CDD" id="cd06225">
    <property type="entry name" value="HAMP"/>
    <property type="match status" value="1"/>
</dbReference>
<reference evidence="15" key="1">
    <citation type="journal article" date="2016" name="Front. Microbiol.">
        <title>Complete Genome Sequence of Clostridium estertheticum DSM 8809, a Microbe Identified in Spoiled Vacuum Packed Beef.</title>
        <authorList>
            <person name="Yu Z."/>
            <person name="Gunn L."/>
            <person name="Brennan E."/>
            <person name="Reid R."/>
            <person name="Wall P.G."/>
            <person name="Gaora O.P."/>
            <person name="Hurley D."/>
            <person name="Bolton D."/>
            <person name="Fanning S."/>
        </authorList>
    </citation>
    <scope>NUCLEOTIDE SEQUENCE [LARGE SCALE GENOMIC DNA]</scope>
    <source>
        <strain evidence="15">DSM 8809</strain>
    </source>
</reference>
<dbReference type="InterPro" id="IPR050398">
    <property type="entry name" value="HssS/ArlS-like"/>
</dbReference>
<dbReference type="AlphaFoldDB" id="A0A1J0GC56"/>
<dbReference type="SMART" id="SM00388">
    <property type="entry name" value="HisKA"/>
    <property type="match status" value="1"/>
</dbReference>
<dbReference type="SMART" id="SM00304">
    <property type="entry name" value="HAMP"/>
    <property type="match status" value="1"/>
</dbReference>
<keyword evidence="8 11" id="KW-1133">Transmembrane helix</keyword>
<evidence type="ECO:0000259" key="13">
    <source>
        <dbReference type="PROSITE" id="PS50885"/>
    </source>
</evidence>
<dbReference type="PROSITE" id="PS50109">
    <property type="entry name" value="HIS_KIN"/>
    <property type="match status" value="1"/>
</dbReference>
<dbReference type="InterPro" id="IPR036097">
    <property type="entry name" value="HisK_dim/P_sf"/>
</dbReference>
<dbReference type="KEGG" id="ceu:A7L45_02095"/>
<comment type="catalytic activity">
    <reaction evidence="1">
        <text>ATP + protein L-histidine = ADP + protein N-phospho-L-histidine.</text>
        <dbReference type="EC" id="2.7.13.3"/>
    </reaction>
</comment>
<evidence type="ECO:0000256" key="3">
    <source>
        <dbReference type="ARBA" id="ARBA00012438"/>
    </source>
</evidence>
<keyword evidence="7 14" id="KW-0418">Kinase</keyword>
<proteinExistence type="predicted"/>
<dbReference type="PANTHER" id="PTHR45528">
    <property type="entry name" value="SENSOR HISTIDINE KINASE CPXA"/>
    <property type="match status" value="1"/>
</dbReference>
<dbReference type="SUPFAM" id="SSF55874">
    <property type="entry name" value="ATPase domain of HSP90 chaperone/DNA topoisomerase II/histidine kinase"/>
    <property type="match status" value="1"/>
</dbReference>
<organism evidence="14 15">
    <name type="scientific">Clostridium estertheticum subsp. estertheticum</name>
    <dbReference type="NCBI Taxonomy" id="1552"/>
    <lineage>
        <taxon>Bacteria</taxon>
        <taxon>Bacillati</taxon>
        <taxon>Bacillota</taxon>
        <taxon>Clostridia</taxon>
        <taxon>Eubacteriales</taxon>
        <taxon>Clostridiaceae</taxon>
        <taxon>Clostridium</taxon>
    </lineage>
</organism>
<dbReference type="EMBL" id="CP015756">
    <property type="protein sequence ID" value="APC38941.1"/>
    <property type="molecule type" value="Genomic_DNA"/>
</dbReference>
<evidence type="ECO:0000313" key="14">
    <source>
        <dbReference type="EMBL" id="APC38941.1"/>
    </source>
</evidence>
<dbReference type="InterPro" id="IPR003594">
    <property type="entry name" value="HATPase_dom"/>
</dbReference>
<evidence type="ECO:0000259" key="12">
    <source>
        <dbReference type="PROSITE" id="PS50109"/>
    </source>
</evidence>
<dbReference type="Pfam" id="PF02518">
    <property type="entry name" value="HATPase_c"/>
    <property type="match status" value="1"/>
</dbReference>
<evidence type="ECO:0000256" key="11">
    <source>
        <dbReference type="SAM" id="Phobius"/>
    </source>
</evidence>
<dbReference type="CDD" id="cd00075">
    <property type="entry name" value="HATPase"/>
    <property type="match status" value="1"/>
</dbReference>
<dbReference type="InterPro" id="IPR003661">
    <property type="entry name" value="HisK_dim/P_dom"/>
</dbReference>
<dbReference type="Pfam" id="PF00672">
    <property type="entry name" value="HAMP"/>
    <property type="match status" value="1"/>
</dbReference>
<dbReference type="Gene3D" id="3.30.565.10">
    <property type="entry name" value="Histidine kinase-like ATPase, C-terminal domain"/>
    <property type="match status" value="1"/>
</dbReference>
<dbReference type="SUPFAM" id="SSF158472">
    <property type="entry name" value="HAMP domain-like"/>
    <property type="match status" value="1"/>
</dbReference>
<evidence type="ECO:0000313" key="15">
    <source>
        <dbReference type="Proteomes" id="UP000182569"/>
    </source>
</evidence>
<dbReference type="Gene3D" id="1.10.287.130">
    <property type="match status" value="1"/>
</dbReference>
<dbReference type="InterPro" id="IPR036890">
    <property type="entry name" value="HATPase_C_sf"/>
</dbReference>
<evidence type="ECO:0000256" key="4">
    <source>
        <dbReference type="ARBA" id="ARBA00022553"/>
    </source>
</evidence>
<evidence type="ECO:0000256" key="8">
    <source>
        <dbReference type="ARBA" id="ARBA00022989"/>
    </source>
</evidence>
<dbReference type="InterPro" id="IPR005467">
    <property type="entry name" value="His_kinase_dom"/>
</dbReference>
<dbReference type="InterPro" id="IPR004358">
    <property type="entry name" value="Sig_transdc_His_kin-like_C"/>
</dbReference>
<evidence type="ECO:0000256" key="7">
    <source>
        <dbReference type="ARBA" id="ARBA00022777"/>
    </source>
</evidence>
<dbReference type="PROSITE" id="PS50885">
    <property type="entry name" value="HAMP"/>
    <property type="match status" value="1"/>
</dbReference>
<dbReference type="SUPFAM" id="SSF47384">
    <property type="entry name" value="Homodimeric domain of signal transducing histidine kinase"/>
    <property type="match status" value="1"/>
</dbReference>
<dbReference type="Gene3D" id="6.10.340.10">
    <property type="match status" value="1"/>
</dbReference>
<keyword evidence="9" id="KW-0902">Two-component regulatory system</keyword>
<feature type="domain" description="Histidine kinase" evidence="12">
    <location>
        <begin position="263"/>
        <end position="474"/>
    </location>
</feature>
<keyword evidence="5" id="KW-0808">Transferase</keyword>
<evidence type="ECO:0000256" key="2">
    <source>
        <dbReference type="ARBA" id="ARBA00004141"/>
    </source>
</evidence>
<keyword evidence="6 11" id="KW-0812">Transmembrane</keyword>
<dbReference type="GO" id="GO:0005886">
    <property type="term" value="C:plasma membrane"/>
    <property type="evidence" value="ECO:0007669"/>
    <property type="project" value="TreeGrafter"/>
</dbReference>
<feature type="transmembrane region" description="Helical" evidence="11">
    <location>
        <begin position="6"/>
        <end position="27"/>
    </location>
</feature>
<dbReference type="PRINTS" id="PR00344">
    <property type="entry name" value="BCTRLSENSOR"/>
</dbReference>
<dbReference type="STRING" id="1552.A7L45_02095"/>
<dbReference type="CDD" id="cd00082">
    <property type="entry name" value="HisKA"/>
    <property type="match status" value="1"/>
</dbReference>
<dbReference type="GO" id="GO:0000155">
    <property type="term" value="F:phosphorelay sensor kinase activity"/>
    <property type="evidence" value="ECO:0007669"/>
    <property type="project" value="InterPro"/>
</dbReference>